<evidence type="ECO:0000256" key="3">
    <source>
        <dbReference type="ARBA" id="ARBA00022980"/>
    </source>
</evidence>
<dbReference type="InterPro" id="IPR013870">
    <property type="entry name" value="Ribosomal_mL54"/>
</dbReference>
<dbReference type="Pfam" id="PF08561">
    <property type="entry name" value="Ribosomal_L37"/>
    <property type="match status" value="1"/>
</dbReference>
<protein>
    <recommendedName>
        <fullName evidence="7">Large ribosomal subunit protein mL54</fullName>
    </recommendedName>
</protein>
<name>A0A1V9ZKD2_ACHHY</name>
<dbReference type="PANTHER" id="PTHR28595:SF1">
    <property type="entry name" value="LARGE RIBOSOMAL SUBUNIT PROTEIN ML54"/>
    <property type="match status" value="1"/>
</dbReference>
<evidence type="ECO:0000313" key="9">
    <source>
        <dbReference type="Proteomes" id="UP000243579"/>
    </source>
</evidence>
<evidence type="ECO:0000256" key="2">
    <source>
        <dbReference type="ARBA" id="ARBA00022946"/>
    </source>
</evidence>
<dbReference type="STRING" id="1202772.A0A1V9ZKD2"/>
<keyword evidence="2" id="KW-0809">Transit peptide</keyword>
<dbReference type="AlphaFoldDB" id="A0A1V9ZKD2"/>
<gene>
    <name evidence="8" type="ORF">ACHHYP_08621</name>
</gene>
<evidence type="ECO:0000256" key="6">
    <source>
        <dbReference type="ARBA" id="ARBA00033752"/>
    </source>
</evidence>
<evidence type="ECO:0000256" key="5">
    <source>
        <dbReference type="ARBA" id="ARBA00023274"/>
    </source>
</evidence>
<keyword evidence="3" id="KW-0689">Ribosomal protein</keyword>
<evidence type="ECO:0000256" key="7">
    <source>
        <dbReference type="ARBA" id="ARBA00035179"/>
    </source>
</evidence>
<sequence length="126" mass="14121">MFALRQSVARAQAVRVSVAVRGFAAPAKAPAKGKDKKGGAPKVVEEAVDITKYAPVNILKDGTHPELKPREEYPEWLYTLLDPKPTLGELERKGYDNLETMEEKRRLITLSYRKAIKEKNASKSKK</sequence>
<dbReference type="EMBL" id="JNBR01000084">
    <property type="protein sequence ID" value="OQR98454.1"/>
    <property type="molecule type" value="Genomic_DNA"/>
</dbReference>
<dbReference type="GO" id="GO:0005762">
    <property type="term" value="C:mitochondrial large ribosomal subunit"/>
    <property type="evidence" value="ECO:0007669"/>
    <property type="project" value="TreeGrafter"/>
</dbReference>
<evidence type="ECO:0000313" key="8">
    <source>
        <dbReference type="EMBL" id="OQR98454.1"/>
    </source>
</evidence>
<dbReference type="OrthoDB" id="10252718at2759"/>
<reference evidence="8 9" key="1">
    <citation type="journal article" date="2014" name="Genome Biol. Evol.">
        <title>The secreted proteins of Achlya hypogyna and Thraustotheca clavata identify the ancestral oomycete secretome and reveal gene acquisitions by horizontal gene transfer.</title>
        <authorList>
            <person name="Misner I."/>
            <person name="Blouin N."/>
            <person name="Leonard G."/>
            <person name="Richards T.A."/>
            <person name="Lane C.E."/>
        </authorList>
    </citation>
    <scope>NUCLEOTIDE SEQUENCE [LARGE SCALE GENOMIC DNA]</scope>
    <source>
        <strain evidence="8 9">ATCC 48635</strain>
    </source>
</reference>
<dbReference type="GO" id="GO:0003735">
    <property type="term" value="F:structural constituent of ribosome"/>
    <property type="evidence" value="ECO:0007669"/>
    <property type="project" value="TreeGrafter"/>
</dbReference>
<proteinExistence type="inferred from homology"/>
<comment type="subcellular location">
    <subcellularLocation>
        <location evidence="1">Mitochondrion</location>
    </subcellularLocation>
</comment>
<keyword evidence="4" id="KW-0496">Mitochondrion</keyword>
<accession>A0A1V9ZKD2</accession>
<comment type="similarity">
    <text evidence="6">Belongs to the mitochondrion-specific ribosomal protein mL54 family.</text>
</comment>
<comment type="caution">
    <text evidence="8">The sequence shown here is derived from an EMBL/GenBank/DDBJ whole genome shotgun (WGS) entry which is preliminary data.</text>
</comment>
<evidence type="ECO:0000256" key="4">
    <source>
        <dbReference type="ARBA" id="ARBA00023128"/>
    </source>
</evidence>
<dbReference type="PANTHER" id="PTHR28595">
    <property type="entry name" value="39S RIBOSOMAL PROTEIN L54, MITOCHONDRIAL"/>
    <property type="match status" value="1"/>
</dbReference>
<keyword evidence="5" id="KW-0687">Ribonucleoprotein</keyword>
<evidence type="ECO:0000256" key="1">
    <source>
        <dbReference type="ARBA" id="ARBA00004173"/>
    </source>
</evidence>
<organism evidence="8 9">
    <name type="scientific">Achlya hypogyna</name>
    <name type="common">Oomycete</name>
    <name type="synonym">Protoachlya hypogyna</name>
    <dbReference type="NCBI Taxonomy" id="1202772"/>
    <lineage>
        <taxon>Eukaryota</taxon>
        <taxon>Sar</taxon>
        <taxon>Stramenopiles</taxon>
        <taxon>Oomycota</taxon>
        <taxon>Saprolegniomycetes</taxon>
        <taxon>Saprolegniales</taxon>
        <taxon>Achlyaceae</taxon>
        <taxon>Achlya</taxon>
    </lineage>
</organism>
<keyword evidence="9" id="KW-1185">Reference proteome</keyword>
<dbReference type="Proteomes" id="UP000243579">
    <property type="component" value="Unassembled WGS sequence"/>
</dbReference>